<reference evidence="2" key="1">
    <citation type="journal article" date="2019" name="Int. J. Syst. Evol. Microbiol.">
        <title>The Global Catalogue of Microorganisms (GCM) 10K type strain sequencing project: providing services to taxonomists for standard genome sequencing and annotation.</title>
        <authorList>
            <consortium name="The Broad Institute Genomics Platform"/>
            <consortium name="The Broad Institute Genome Sequencing Center for Infectious Disease"/>
            <person name="Wu L."/>
            <person name="Ma J."/>
        </authorList>
    </citation>
    <scope>NUCLEOTIDE SEQUENCE [LARGE SCALE GENOMIC DNA]</scope>
    <source>
        <strain evidence="2">CGMCC 4.1648</strain>
    </source>
</reference>
<keyword evidence="1" id="KW-0575">Peroxidase</keyword>
<dbReference type="InterPro" id="IPR036102">
    <property type="entry name" value="OsmC/Ohrsf"/>
</dbReference>
<organism evidence="1 2">
    <name type="scientific">Streptomyces coeruleoprunus</name>
    <dbReference type="NCBI Taxonomy" id="285563"/>
    <lineage>
        <taxon>Bacteria</taxon>
        <taxon>Bacillati</taxon>
        <taxon>Actinomycetota</taxon>
        <taxon>Actinomycetes</taxon>
        <taxon>Kitasatosporales</taxon>
        <taxon>Streptomycetaceae</taxon>
        <taxon>Streptomyces</taxon>
    </lineage>
</organism>
<dbReference type="InterPro" id="IPR019904">
    <property type="entry name" value="Peroxiredoxin_OsmC"/>
</dbReference>
<proteinExistence type="predicted"/>
<keyword evidence="1" id="KW-0560">Oxidoreductase</keyword>
<dbReference type="EMBL" id="JBHSJD010000011">
    <property type="protein sequence ID" value="MFC5023665.1"/>
    <property type="molecule type" value="Genomic_DNA"/>
</dbReference>
<name>A0ABV9XHM5_9ACTN</name>
<dbReference type="RefSeq" id="WP_345687888.1">
    <property type="nucleotide sequence ID" value="NZ_BAABIT010000001.1"/>
</dbReference>
<gene>
    <name evidence="1" type="ORF">ACFPM3_16115</name>
</gene>
<dbReference type="Pfam" id="PF02566">
    <property type="entry name" value="OsmC"/>
    <property type="match status" value="1"/>
</dbReference>
<protein>
    <submittedName>
        <fullName evidence="1">OsmC family protein</fullName>
        <ecNumber evidence="1">1.11.1.29</ecNumber>
    </submittedName>
</protein>
<dbReference type="InterPro" id="IPR003718">
    <property type="entry name" value="OsmC/Ohr_fam"/>
</dbReference>
<dbReference type="GO" id="GO:0004601">
    <property type="term" value="F:peroxidase activity"/>
    <property type="evidence" value="ECO:0007669"/>
    <property type="project" value="UniProtKB-KW"/>
</dbReference>
<dbReference type="EC" id="1.11.1.29" evidence="1"/>
<dbReference type="InterPro" id="IPR052707">
    <property type="entry name" value="OsmC_Ohr_Peroxiredoxin"/>
</dbReference>
<dbReference type="Proteomes" id="UP001595829">
    <property type="component" value="Unassembled WGS sequence"/>
</dbReference>
<accession>A0ABV9XHM5</accession>
<sequence>MATKRHAHTVWEGNLTEGRGTVTLDYSGLGSYEVSWPARAEEARGKTSPEELIAAAHSSCFSMAFSAALGKNGGTPTRLNTKAEVTFVPGTGITNVHLTVEGEVPGMDEVTFAKIAEDAKANCPVSKALAGTEITLTASLVS</sequence>
<evidence type="ECO:0000313" key="2">
    <source>
        <dbReference type="Proteomes" id="UP001595829"/>
    </source>
</evidence>
<evidence type="ECO:0000313" key="1">
    <source>
        <dbReference type="EMBL" id="MFC5023665.1"/>
    </source>
</evidence>
<dbReference type="Gene3D" id="3.30.300.20">
    <property type="match status" value="1"/>
</dbReference>
<dbReference type="PANTHER" id="PTHR42830">
    <property type="entry name" value="OSMOTICALLY INDUCIBLE FAMILY PROTEIN"/>
    <property type="match status" value="1"/>
</dbReference>
<dbReference type="PANTHER" id="PTHR42830:SF1">
    <property type="entry name" value="OSMOTICALLY INDUCIBLE FAMILY PROTEIN"/>
    <property type="match status" value="1"/>
</dbReference>
<dbReference type="InterPro" id="IPR015946">
    <property type="entry name" value="KH_dom-like_a/b"/>
</dbReference>
<dbReference type="NCBIfam" id="TIGR03562">
    <property type="entry name" value="osmo_induc_OsmC"/>
    <property type="match status" value="1"/>
</dbReference>
<dbReference type="SUPFAM" id="SSF82784">
    <property type="entry name" value="OsmC-like"/>
    <property type="match status" value="1"/>
</dbReference>
<keyword evidence="2" id="KW-1185">Reference proteome</keyword>
<comment type="caution">
    <text evidence="1">The sequence shown here is derived from an EMBL/GenBank/DDBJ whole genome shotgun (WGS) entry which is preliminary data.</text>
</comment>